<dbReference type="GO" id="GO:0015937">
    <property type="term" value="P:coenzyme A biosynthetic process"/>
    <property type="evidence" value="ECO:0007669"/>
    <property type="project" value="UniProtKB-UniRule"/>
</dbReference>
<feature type="active site" description="Proton acceptor" evidence="16">
    <location>
        <position position="109"/>
    </location>
</feature>
<dbReference type="PANTHER" id="PTHR34265:SF1">
    <property type="entry name" value="TYPE III PANTOTHENATE KINASE"/>
    <property type="match status" value="1"/>
</dbReference>
<keyword evidence="12 16" id="KW-0630">Potassium</keyword>
<sequence length="258" mass="28194">MLLAIDIGNTNIVFGIYGQNKWRNVWRIQTDNKKTADEYEVIFHSLFDSGKICKTDIDRAVLSSVVPAMNREFEAMITNLFGIPILIINPEIYDHLPVKVLNPYQIGSDLVANATAAYSKLKRACLIVDFGTALTFTTLSDQGEIMGVAIAPGLQTAVRALAGNTAQLPNVQLTVPPSVLGKNTVHAIQSGIFIGYSGLVDRMIERTEQELNQKLIIIATGGLSGVFAKQSPKIDLVEENLTLDGLQIISHLMTKIAR</sequence>
<keyword evidence="11 16" id="KW-0067">ATP-binding</keyword>
<comment type="pathway">
    <text evidence="4 16">Cofactor biosynthesis; coenzyme A biosynthesis; CoA from (R)-pantothenate: step 1/5.</text>
</comment>
<comment type="subunit">
    <text evidence="5 16">Homodimer.</text>
</comment>
<evidence type="ECO:0000313" key="17">
    <source>
        <dbReference type="EMBL" id="MCW0481627.1"/>
    </source>
</evidence>
<keyword evidence="13 16" id="KW-0173">Coenzyme A biosynthesis</keyword>
<comment type="subcellular location">
    <subcellularLocation>
        <location evidence="3 16">Cytoplasm</location>
    </subcellularLocation>
</comment>
<keyword evidence="8 16" id="KW-0808">Transferase</keyword>
<dbReference type="EC" id="2.7.1.33" evidence="6 16"/>
<dbReference type="Pfam" id="PF03309">
    <property type="entry name" value="Pan_kinase"/>
    <property type="match status" value="1"/>
</dbReference>
<evidence type="ECO:0000256" key="13">
    <source>
        <dbReference type="ARBA" id="ARBA00022993"/>
    </source>
</evidence>
<accession>A0AA41Y5Q9</accession>
<evidence type="ECO:0000256" key="3">
    <source>
        <dbReference type="ARBA" id="ARBA00004496"/>
    </source>
</evidence>
<dbReference type="NCBIfam" id="TIGR00671">
    <property type="entry name" value="baf"/>
    <property type="match status" value="1"/>
</dbReference>
<keyword evidence="16" id="KW-0479">Metal-binding</keyword>
<evidence type="ECO:0000256" key="10">
    <source>
        <dbReference type="ARBA" id="ARBA00022777"/>
    </source>
</evidence>
<dbReference type="PANTHER" id="PTHR34265">
    <property type="entry name" value="TYPE III PANTOTHENATE KINASE"/>
    <property type="match status" value="1"/>
</dbReference>
<evidence type="ECO:0000256" key="8">
    <source>
        <dbReference type="ARBA" id="ARBA00022679"/>
    </source>
</evidence>
<keyword evidence="18" id="KW-1185">Reference proteome</keyword>
<comment type="cofactor">
    <cofactor evidence="2">
        <name>K(+)</name>
        <dbReference type="ChEBI" id="CHEBI:29103"/>
    </cofactor>
</comment>
<dbReference type="CDD" id="cd24015">
    <property type="entry name" value="ASKHA_NBD_PanK-III"/>
    <property type="match status" value="1"/>
</dbReference>
<evidence type="ECO:0000256" key="15">
    <source>
        <dbReference type="ARBA" id="ARBA00040883"/>
    </source>
</evidence>
<evidence type="ECO:0000256" key="14">
    <source>
        <dbReference type="ARBA" id="ARBA00038036"/>
    </source>
</evidence>
<evidence type="ECO:0000256" key="5">
    <source>
        <dbReference type="ARBA" id="ARBA00011738"/>
    </source>
</evidence>
<comment type="cofactor">
    <cofactor evidence="16">
        <name>NH4(+)</name>
        <dbReference type="ChEBI" id="CHEBI:28938"/>
    </cofactor>
    <cofactor evidence="16">
        <name>K(+)</name>
        <dbReference type="ChEBI" id="CHEBI:29103"/>
    </cofactor>
    <text evidence="16">A monovalent cation. Ammonium or potassium.</text>
</comment>
<feature type="binding site" evidence="16">
    <location>
        <begin position="107"/>
        <end position="110"/>
    </location>
    <ligand>
        <name>substrate</name>
    </ligand>
</feature>
<dbReference type="NCBIfam" id="NF009855">
    <property type="entry name" value="PRK13321.1"/>
    <property type="match status" value="1"/>
</dbReference>
<dbReference type="EMBL" id="JAPAAF010000002">
    <property type="protein sequence ID" value="MCW0481627.1"/>
    <property type="molecule type" value="Genomic_DNA"/>
</dbReference>
<dbReference type="NCBIfam" id="NF009848">
    <property type="entry name" value="PRK13318.1-6"/>
    <property type="match status" value="1"/>
</dbReference>
<keyword evidence="9 16" id="KW-0547">Nucleotide-binding</keyword>
<evidence type="ECO:0000256" key="12">
    <source>
        <dbReference type="ARBA" id="ARBA00022958"/>
    </source>
</evidence>
<dbReference type="AlphaFoldDB" id="A0AA41Y5Q9"/>
<feature type="binding site" evidence="16">
    <location>
        <position position="184"/>
    </location>
    <ligand>
        <name>substrate</name>
    </ligand>
</feature>
<evidence type="ECO:0000313" key="18">
    <source>
        <dbReference type="Proteomes" id="UP001163821"/>
    </source>
</evidence>
<comment type="similarity">
    <text evidence="14 16">Belongs to the type III pantothenate kinase family.</text>
</comment>
<evidence type="ECO:0000256" key="16">
    <source>
        <dbReference type="HAMAP-Rule" id="MF_01274"/>
    </source>
</evidence>
<evidence type="ECO:0000256" key="9">
    <source>
        <dbReference type="ARBA" id="ARBA00022741"/>
    </source>
</evidence>
<dbReference type="SUPFAM" id="SSF53067">
    <property type="entry name" value="Actin-like ATPase domain"/>
    <property type="match status" value="2"/>
</dbReference>
<evidence type="ECO:0000256" key="2">
    <source>
        <dbReference type="ARBA" id="ARBA00001958"/>
    </source>
</evidence>
<dbReference type="InterPro" id="IPR043129">
    <property type="entry name" value="ATPase_NBD"/>
</dbReference>
<keyword evidence="10 16" id="KW-0418">Kinase</keyword>
<dbReference type="HAMAP" id="MF_01274">
    <property type="entry name" value="Pantothen_kinase_3"/>
    <property type="match status" value="1"/>
</dbReference>
<evidence type="ECO:0000256" key="11">
    <source>
        <dbReference type="ARBA" id="ARBA00022840"/>
    </source>
</evidence>
<gene>
    <name evidence="16" type="primary">coaX</name>
    <name evidence="17" type="ORF">N2K84_02725</name>
</gene>
<feature type="binding site" evidence="16">
    <location>
        <position position="129"/>
    </location>
    <ligand>
        <name>K(+)</name>
        <dbReference type="ChEBI" id="CHEBI:29103"/>
    </ligand>
</feature>
<dbReference type="GO" id="GO:0005737">
    <property type="term" value="C:cytoplasm"/>
    <property type="evidence" value="ECO:0007669"/>
    <property type="project" value="UniProtKB-SubCell"/>
</dbReference>
<evidence type="ECO:0000256" key="6">
    <source>
        <dbReference type="ARBA" id="ARBA00012102"/>
    </source>
</evidence>
<protein>
    <recommendedName>
        <fullName evidence="15 16">Type III pantothenate kinase</fullName>
        <ecNumber evidence="6 16">2.7.1.33</ecNumber>
    </recommendedName>
    <alternativeName>
        <fullName evidence="16">PanK-III</fullName>
    </alternativeName>
    <alternativeName>
        <fullName evidence="16">Pantothenic acid kinase</fullName>
    </alternativeName>
</protein>
<dbReference type="GO" id="GO:0005524">
    <property type="term" value="F:ATP binding"/>
    <property type="evidence" value="ECO:0007669"/>
    <property type="project" value="UniProtKB-UniRule"/>
</dbReference>
<dbReference type="GO" id="GO:0004594">
    <property type="term" value="F:pantothenate kinase activity"/>
    <property type="evidence" value="ECO:0007669"/>
    <property type="project" value="UniProtKB-UniRule"/>
</dbReference>
<proteinExistence type="inferred from homology"/>
<dbReference type="Proteomes" id="UP001163821">
    <property type="component" value="Unassembled WGS sequence"/>
</dbReference>
<name>A0AA41Y5Q9_9BACT</name>
<dbReference type="Gene3D" id="3.30.420.40">
    <property type="match status" value="2"/>
</dbReference>
<dbReference type="RefSeq" id="WP_282590236.1">
    <property type="nucleotide sequence ID" value="NZ_JAPAAF010000002.1"/>
</dbReference>
<comment type="caution">
    <text evidence="16">Lacks conserved residue(s) required for the propagation of feature annotation.</text>
</comment>
<evidence type="ECO:0000256" key="1">
    <source>
        <dbReference type="ARBA" id="ARBA00001206"/>
    </source>
</evidence>
<feature type="binding site" evidence="16">
    <location>
        <begin position="6"/>
        <end position="13"/>
    </location>
    <ligand>
        <name>ATP</name>
        <dbReference type="ChEBI" id="CHEBI:30616"/>
    </ligand>
</feature>
<dbReference type="InterPro" id="IPR004619">
    <property type="entry name" value="Type_III_PanK"/>
</dbReference>
<keyword evidence="7 16" id="KW-0963">Cytoplasm</keyword>
<dbReference type="GO" id="GO:0046872">
    <property type="term" value="F:metal ion binding"/>
    <property type="evidence" value="ECO:0007669"/>
    <property type="project" value="UniProtKB-KW"/>
</dbReference>
<evidence type="ECO:0000256" key="7">
    <source>
        <dbReference type="ARBA" id="ARBA00022490"/>
    </source>
</evidence>
<reference evidence="17" key="1">
    <citation type="submission" date="2022-10" db="EMBL/GenBank/DDBJ databases">
        <title>Gaoshiqiia sediminis gen. nov., sp. nov., isolated from coastal sediment.</title>
        <authorList>
            <person name="Yu W.X."/>
            <person name="Mu D.S."/>
            <person name="Du J.Z."/>
            <person name="Liang Y.Q."/>
        </authorList>
    </citation>
    <scope>NUCLEOTIDE SEQUENCE</scope>
    <source>
        <strain evidence="17">A06</strain>
    </source>
</reference>
<feature type="binding site" evidence="16">
    <location>
        <position position="132"/>
    </location>
    <ligand>
        <name>ATP</name>
        <dbReference type="ChEBI" id="CHEBI:30616"/>
    </ligand>
</feature>
<comment type="caution">
    <text evidence="17">The sequence shown here is derived from an EMBL/GenBank/DDBJ whole genome shotgun (WGS) entry which is preliminary data.</text>
</comment>
<evidence type="ECO:0000256" key="4">
    <source>
        <dbReference type="ARBA" id="ARBA00005225"/>
    </source>
</evidence>
<comment type="function">
    <text evidence="16">Catalyzes the phosphorylation of pantothenate (Pan), the first step in CoA biosynthesis.</text>
</comment>
<comment type="catalytic activity">
    <reaction evidence="1 16">
        <text>(R)-pantothenate + ATP = (R)-4'-phosphopantothenate + ADP + H(+)</text>
        <dbReference type="Rhea" id="RHEA:16373"/>
        <dbReference type="ChEBI" id="CHEBI:10986"/>
        <dbReference type="ChEBI" id="CHEBI:15378"/>
        <dbReference type="ChEBI" id="CHEBI:29032"/>
        <dbReference type="ChEBI" id="CHEBI:30616"/>
        <dbReference type="ChEBI" id="CHEBI:456216"/>
        <dbReference type="EC" id="2.7.1.33"/>
    </reaction>
</comment>
<organism evidence="17 18">
    <name type="scientific">Gaoshiqia sediminis</name>
    <dbReference type="NCBI Taxonomy" id="2986998"/>
    <lineage>
        <taxon>Bacteria</taxon>
        <taxon>Pseudomonadati</taxon>
        <taxon>Bacteroidota</taxon>
        <taxon>Bacteroidia</taxon>
        <taxon>Marinilabiliales</taxon>
        <taxon>Prolixibacteraceae</taxon>
        <taxon>Gaoshiqia</taxon>
    </lineage>
</organism>